<organism evidence="1 2">
    <name type="scientific">Vigna mungo</name>
    <name type="common">Black gram</name>
    <name type="synonym">Phaseolus mungo</name>
    <dbReference type="NCBI Taxonomy" id="3915"/>
    <lineage>
        <taxon>Eukaryota</taxon>
        <taxon>Viridiplantae</taxon>
        <taxon>Streptophyta</taxon>
        <taxon>Embryophyta</taxon>
        <taxon>Tracheophyta</taxon>
        <taxon>Spermatophyta</taxon>
        <taxon>Magnoliopsida</taxon>
        <taxon>eudicotyledons</taxon>
        <taxon>Gunneridae</taxon>
        <taxon>Pentapetalae</taxon>
        <taxon>rosids</taxon>
        <taxon>fabids</taxon>
        <taxon>Fabales</taxon>
        <taxon>Fabaceae</taxon>
        <taxon>Papilionoideae</taxon>
        <taxon>50 kb inversion clade</taxon>
        <taxon>NPAAA clade</taxon>
        <taxon>indigoferoid/millettioid clade</taxon>
        <taxon>Phaseoleae</taxon>
        <taxon>Vigna</taxon>
    </lineage>
</organism>
<proteinExistence type="predicted"/>
<accession>A0AAQ3RJA7</accession>
<protein>
    <submittedName>
        <fullName evidence="1">Uncharacterized protein</fullName>
    </submittedName>
</protein>
<keyword evidence="2" id="KW-1185">Reference proteome</keyword>
<reference evidence="1 2" key="1">
    <citation type="journal article" date="2023" name="Life. Sci Alliance">
        <title>Evolutionary insights into 3D genome organization and epigenetic landscape of Vigna mungo.</title>
        <authorList>
            <person name="Junaid A."/>
            <person name="Singh B."/>
            <person name="Bhatia S."/>
        </authorList>
    </citation>
    <scope>NUCLEOTIDE SEQUENCE [LARGE SCALE GENOMIC DNA]</scope>
    <source>
        <strain evidence="1">Urdbean</strain>
    </source>
</reference>
<evidence type="ECO:0000313" key="2">
    <source>
        <dbReference type="Proteomes" id="UP001374535"/>
    </source>
</evidence>
<dbReference type="Proteomes" id="UP001374535">
    <property type="component" value="Chromosome 10"/>
</dbReference>
<dbReference type="EMBL" id="CP144691">
    <property type="protein sequence ID" value="WVY93865.1"/>
    <property type="molecule type" value="Genomic_DNA"/>
</dbReference>
<sequence>MRLSRSKKGAGKSELDSAKLAVVESLLPNGTSHLGPPSSKTASLAATAKMSAQETTPWHMFSNLDFMLSITSKPLRELAFGNEFFSPVKVSVSSNNTDASHP</sequence>
<evidence type="ECO:0000313" key="1">
    <source>
        <dbReference type="EMBL" id="WVY93865.1"/>
    </source>
</evidence>
<name>A0AAQ3RJA7_VIGMU</name>
<gene>
    <name evidence="1" type="ORF">V8G54_032953</name>
</gene>
<dbReference type="AlphaFoldDB" id="A0AAQ3RJA7"/>